<name>A0A4U0ZKA2_9ALTE</name>
<keyword evidence="3" id="KW-0808">Transferase</keyword>
<dbReference type="EMBL" id="SWCO01000005">
    <property type="protein sequence ID" value="TKB03490.1"/>
    <property type="molecule type" value="Genomic_DNA"/>
</dbReference>
<evidence type="ECO:0000259" key="2">
    <source>
        <dbReference type="Pfam" id="PF13439"/>
    </source>
</evidence>
<evidence type="ECO:0000313" key="4">
    <source>
        <dbReference type="Proteomes" id="UP000305471"/>
    </source>
</evidence>
<feature type="domain" description="Glycosyl transferase family 1" evidence="1">
    <location>
        <begin position="181"/>
        <end position="332"/>
    </location>
</feature>
<dbReference type="Pfam" id="PF13439">
    <property type="entry name" value="Glyco_transf_4"/>
    <property type="match status" value="1"/>
</dbReference>
<dbReference type="CDD" id="cd03820">
    <property type="entry name" value="GT4_AmsD-like"/>
    <property type="match status" value="1"/>
</dbReference>
<comment type="caution">
    <text evidence="3">The sequence shown here is derived from an EMBL/GenBank/DDBJ whole genome shotgun (WGS) entry which is preliminary data.</text>
</comment>
<dbReference type="PANTHER" id="PTHR12526">
    <property type="entry name" value="GLYCOSYLTRANSFERASE"/>
    <property type="match status" value="1"/>
</dbReference>
<dbReference type="Proteomes" id="UP000305471">
    <property type="component" value="Unassembled WGS sequence"/>
</dbReference>
<sequence length="363" mass="40695">MRLAILIHDYTAMGGTERVTLQLCNQLAKHHTITLISVQQTGKEPAFILSDNVQIKFLGDDAANMLKTLPQKVYVLRKILGEIKPNAVIASDSQMALLSLPATIGKRYQKIVWEHFNSQIETRFGSRWFARRLAARFAHTIVVLTQQDKREWEKKYHCKASVVVHANPCALPLPLLNPYRDAHVVLSAGRYTEQKGFDLLVKAWKCLSSEMRQGWVLRIVGPNGSAKTELLAAAKDDESIRIEGPSSNMKKCYLDAGIFVCSSRYEGFGLTIVEAMTHGVPVIAFDCPMGPAEIIKEEYGKVVELANISALSRELASMIGSKSNRQYYSERSFERASHFTPEITIGRWESLLEVCADKEVKIP</sequence>
<protein>
    <submittedName>
        <fullName evidence="3">Glycosyltransferase family 4 protein</fullName>
    </submittedName>
</protein>
<dbReference type="SUPFAM" id="SSF53756">
    <property type="entry name" value="UDP-Glycosyltransferase/glycogen phosphorylase"/>
    <property type="match status" value="1"/>
</dbReference>
<keyword evidence="4" id="KW-1185">Reference proteome</keyword>
<dbReference type="Pfam" id="PF00534">
    <property type="entry name" value="Glycos_transf_1"/>
    <property type="match status" value="1"/>
</dbReference>
<dbReference type="GO" id="GO:1901135">
    <property type="term" value="P:carbohydrate derivative metabolic process"/>
    <property type="evidence" value="ECO:0007669"/>
    <property type="project" value="UniProtKB-ARBA"/>
</dbReference>
<accession>A0A4U0ZKA2</accession>
<reference evidence="3 4" key="1">
    <citation type="submission" date="2019-04" db="EMBL/GenBank/DDBJ databases">
        <title>Alteromonas portus sp. nov., an alginate lyase-excreting marine bacterium.</title>
        <authorList>
            <person name="Huang H."/>
            <person name="Mo K."/>
            <person name="Bao S."/>
        </authorList>
    </citation>
    <scope>NUCLEOTIDE SEQUENCE [LARGE SCALE GENOMIC DNA]</scope>
    <source>
        <strain evidence="3 4">HB161718</strain>
    </source>
</reference>
<dbReference type="InterPro" id="IPR028098">
    <property type="entry name" value="Glyco_trans_4-like_N"/>
</dbReference>
<dbReference type="AlphaFoldDB" id="A0A4U0ZKA2"/>
<proteinExistence type="predicted"/>
<dbReference type="GO" id="GO:0016757">
    <property type="term" value="F:glycosyltransferase activity"/>
    <property type="evidence" value="ECO:0007669"/>
    <property type="project" value="InterPro"/>
</dbReference>
<gene>
    <name evidence="3" type="ORF">E5672_10660</name>
</gene>
<dbReference type="Gene3D" id="3.40.50.2000">
    <property type="entry name" value="Glycogen Phosphorylase B"/>
    <property type="match status" value="2"/>
</dbReference>
<dbReference type="OrthoDB" id="9792269at2"/>
<dbReference type="PANTHER" id="PTHR12526:SF630">
    <property type="entry name" value="GLYCOSYLTRANSFERASE"/>
    <property type="match status" value="1"/>
</dbReference>
<dbReference type="RefSeq" id="WP_136782181.1">
    <property type="nucleotide sequence ID" value="NZ_SWCO01000005.1"/>
</dbReference>
<evidence type="ECO:0000259" key="1">
    <source>
        <dbReference type="Pfam" id="PF00534"/>
    </source>
</evidence>
<dbReference type="InterPro" id="IPR001296">
    <property type="entry name" value="Glyco_trans_1"/>
</dbReference>
<evidence type="ECO:0000313" key="3">
    <source>
        <dbReference type="EMBL" id="TKB03490.1"/>
    </source>
</evidence>
<feature type="domain" description="Glycosyltransferase subfamily 4-like N-terminal" evidence="2">
    <location>
        <begin position="13"/>
        <end position="164"/>
    </location>
</feature>
<organism evidence="3 4">
    <name type="scientific">Alteromonas portus</name>
    <dbReference type="NCBI Taxonomy" id="2565549"/>
    <lineage>
        <taxon>Bacteria</taxon>
        <taxon>Pseudomonadati</taxon>
        <taxon>Pseudomonadota</taxon>
        <taxon>Gammaproteobacteria</taxon>
        <taxon>Alteromonadales</taxon>
        <taxon>Alteromonadaceae</taxon>
        <taxon>Alteromonas/Salinimonas group</taxon>
        <taxon>Alteromonas</taxon>
    </lineage>
</organism>